<keyword evidence="3" id="KW-1185">Reference proteome</keyword>
<organism evidence="2 3">
    <name type="scientific">Ambrosia artemisiifolia</name>
    <name type="common">Common ragweed</name>
    <dbReference type="NCBI Taxonomy" id="4212"/>
    <lineage>
        <taxon>Eukaryota</taxon>
        <taxon>Viridiplantae</taxon>
        <taxon>Streptophyta</taxon>
        <taxon>Embryophyta</taxon>
        <taxon>Tracheophyta</taxon>
        <taxon>Spermatophyta</taxon>
        <taxon>Magnoliopsida</taxon>
        <taxon>eudicotyledons</taxon>
        <taxon>Gunneridae</taxon>
        <taxon>Pentapetalae</taxon>
        <taxon>asterids</taxon>
        <taxon>campanulids</taxon>
        <taxon>Asterales</taxon>
        <taxon>Asteraceae</taxon>
        <taxon>Asteroideae</taxon>
        <taxon>Heliantheae alliance</taxon>
        <taxon>Heliantheae</taxon>
        <taxon>Ambrosia</taxon>
    </lineage>
</organism>
<evidence type="ECO:0000313" key="3">
    <source>
        <dbReference type="Proteomes" id="UP001206925"/>
    </source>
</evidence>
<comment type="caution">
    <text evidence="2">The sequence shown here is derived from an EMBL/GenBank/DDBJ whole genome shotgun (WGS) entry which is preliminary data.</text>
</comment>
<dbReference type="Pfam" id="PF00343">
    <property type="entry name" value="Phosphorylase"/>
    <property type="match status" value="1"/>
</dbReference>
<dbReference type="SUPFAM" id="SSF53756">
    <property type="entry name" value="UDP-Glycosyltransferase/glycogen phosphorylase"/>
    <property type="match status" value="1"/>
</dbReference>
<gene>
    <name evidence="2" type="ORF">M8C21_026314</name>
</gene>
<proteinExistence type="inferred from homology"/>
<protein>
    <submittedName>
        <fullName evidence="2">Uncharacterized protein</fullName>
    </submittedName>
</protein>
<evidence type="ECO:0000313" key="2">
    <source>
        <dbReference type="EMBL" id="KAI7750217.1"/>
    </source>
</evidence>
<dbReference type="GO" id="GO:0005975">
    <property type="term" value="P:carbohydrate metabolic process"/>
    <property type="evidence" value="ECO:0007669"/>
    <property type="project" value="InterPro"/>
</dbReference>
<evidence type="ECO:0000256" key="1">
    <source>
        <dbReference type="ARBA" id="ARBA00006047"/>
    </source>
</evidence>
<dbReference type="Gene3D" id="3.40.50.2000">
    <property type="entry name" value="Glycogen Phosphorylase B"/>
    <property type="match status" value="1"/>
</dbReference>
<dbReference type="GO" id="GO:0008184">
    <property type="term" value="F:glycogen phosphorylase activity"/>
    <property type="evidence" value="ECO:0007669"/>
    <property type="project" value="InterPro"/>
</dbReference>
<sequence length="94" mass="11060">MRRSRVRLRVSRCLSVSAMEWEFLKFVEDCHAMIVDSGCRSEFNEERLVGRHLPVMKLQKKIIKLCHAFAETINNDDDVSDLLKLVFIPDYNVF</sequence>
<name>A0AAD5CZF3_AMBAR</name>
<dbReference type="InterPro" id="IPR000811">
    <property type="entry name" value="Glyco_trans_35"/>
</dbReference>
<dbReference type="AlphaFoldDB" id="A0AAD5CZF3"/>
<accession>A0AAD5CZF3</accession>
<comment type="similarity">
    <text evidence="1">Belongs to the glycogen phosphorylase family.</text>
</comment>
<dbReference type="Proteomes" id="UP001206925">
    <property type="component" value="Unassembled WGS sequence"/>
</dbReference>
<dbReference type="EMBL" id="JAMZMK010006189">
    <property type="protein sequence ID" value="KAI7750217.1"/>
    <property type="molecule type" value="Genomic_DNA"/>
</dbReference>
<reference evidence="2" key="1">
    <citation type="submission" date="2022-06" db="EMBL/GenBank/DDBJ databases">
        <title>Uncovering the hologenomic basis of an extraordinary plant invasion.</title>
        <authorList>
            <person name="Bieker V.C."/>
            <person name="Martin M.D."/>
            <person name="Gilbert T."/>
            <person name="Hodgins K."/>
            <person name="Battlay P."/>
            <person name="Petersen B."/>
            <person name="Wilson J."/>
        </authorList>
    </citation>
    <scope>NUCLEOTIDE SEQUENCE</scope>
    <source>
        <strain evidence="2">AA19_3_7</strain>
        <tissue evidence="2">Leaf</tissue>
    </source>
</reference>